<sequence>MIQDKILQDGLLDGAKAVYERIIEHLNEKGPPTHTNTVLMVTIKNLLERVGTIQILAKIGREESLIILTRAFWSYR</sequence>
<accession>A0ABX4IBG7</accession>
<dbReference type="EMBL" id="NYPG01000006">
    <property type="protein sequence ID" value="PDK40597.1"/>
    <property type="molecule type" value="Genomic_DNA"/>
</dbReference>
<organism evidence="1 2">
    <name type="scientific">Listeria welshimeri</name>
    <dbReference type="NCBI Taxonomy" id="1643"/>
    <lineage>
        <taxon>Bacteria</taxon>
        <taxon>Bacillati</taxon>
        <taxon>Bacillota</taxon>
        <taxon>Bacilli</taxon>
        <taxon>Bacillales</taxon>
        <taxon>Listeriaceae</taxon>
        <taxon>Listeria</taxon>
    </lineage>
</organism>
<dbReference type="RefSeq" id="WP_097350691.1">
    <property type="nucleotide sequence ID" value="NZ_JAERVU010000001.1"/>
</dbReference>
<gene>
    <name evidence="1" type="ORF">AFZ32_11015</name>
</gene>
<evidence type="ECO:0000313" key="1">
    <source>
        <dbReference type="EMBL" id="PDK40597.1"/>
    </source>
</evidence>
<comment type="caution">
    <text evidence="1">The sequence shown here is derived from an EMBL/GenBank/DDBJ whole genome shotgun (WGS) entry which is preliminary data.</text>
</comment>
<keyword evidence="2" id="KW-1185">Reference proteome</keyword>
<dbReference type="Proteomes" id="UP000219632">
    <property type="component" value="Unassembled WGS sequence"/>
</dbReference>
<name>A0ABX4IBG7_LISWE</name>
<proteinExistence type="predicted"/>
<evidence type="ECO:0000313" key="2">
    <source>
        <dbReference type="Proteomes" id="UP000219632"/>
    </source>
</evidence>
<reference evidence="1 2" key="1">
    <citation type="submission" date="2017-09" db="EMBL/GenBank/DDBJ databases">
        <title>Draft Genomes of 144 Listeria Monocytogenes isolates from foods.</title>
        <authorList>
            <person name="Wu C.H."/>
            <person name="Ng J."/>
            <person name="Kiang D."/>
            <person name="Chen C.-Y."/>
            <person name="Frink S."/>
            <person name="Lafrades M."/>
            <person name="Morales C."/>
            <person name="Park P."/>
            <person name="Zwick M."/>
        </authorList>
    </citation>
    <scope>NUCLEOTIDE SEQUENCE [LARGE SCALE GENOMIC DNA]</scope>
    <source>
        <strain evidence="1 2">CDPHFDLB-F14M01633.75-2</strain>
    </source>
</reference>
<protein>
    <submittedName>
        <fullName evidence="1">Uncharacterized protein</fullName>
    </submittedName>
</protein>